<dbReference type="InterPro" id="IPR001245">
    <property type="entry name" value="Ser-Thr/Tyr_kinase_cat_dom"/>
</dbReference>
<evidence type="ECO:0000256" key="5">
    <source>
        <dbReference type="ARBA" id="ARBA00022840"/>
    </source>
</evidence>
<feature type="binding site" evidence="6">
    <location>
        <position position="77"/>
    </location>
    <ligand>
        <name>ATP</name>
        <dbReference type="ChEBI" id="CHEBI:30616"/>
    </ligand>
</feature>
<dbReference type="GO" id="GO:0005737">
    <property type="term" value="C:cytoplasm"/>
    <property type="evidence" value="ECO:0000318"/>
    <property type="project" value="GO_Central"/>
</dbReference>
<dbReference type="OrthoDB" id="10252354at2759"/>
<dbReference type="GO" id="GO:0005524">
    <property type="term" value="F:ATP binding"/>
    <property type="evidence" value="ECO:0007669"/>
    <property type="project" value="UniProtKB-UniRule"/>
</dbReference>
<dbReference type="SMART" id="SM00220">
    <property type="entry name" value="S_TKc"/>
    <property type="match status" value="1"/>
</dbReference>
<evidence type="ECO:0000256" key="2">
    <source>
        <dbReference type="ARBA" id="ARBA00022679"/>
    </source>
</evidence>
<comment type="caution">
    <text evidence="9">The sequence shown here is derived from an EMBL/GenBank/DDBJ whole genome shotgun (WGS) entry which is preliminary data.</text>
</comment>
<dbReference type="PANTHER" id="PTHR24361">
    <property type="entry name" value="MITOGEN-ACTIVATED KINASE KINASE KINASE"/>
    <property type="match status" value="1"/>
</dbReference>
<organism evidence="9 10">
    <name type="scientific">Manihot esculenta</name>
    <name type="common">Cassava</name>
    <name type="synonym">Jatropha manihot</name>
    <dbReference type="NCBI Taxonomy" id="3983"/>
    <lineage>
        <taxon>Eukaryota</taxon>
        <taxon>Viridiplantae</taxon>
        <taxon>Streptophyta</taxon>
        <taxon>Embryophyta</taxon>
        <taxon>Tracheophyta</taxon>
        <taxon>Spermatophyta</taxon>
        <taxon>Magnoliopsida</taxon>
        <taxon>eudicotyledons</taxon>
        <taxon>Gunneridae</taxon>
        <taxon>Pentapetalae</taxon>
        <taxon>rosids</taxon>
        <taxon>fabids</taxon>
        <taxon>Malpighiales</taxon>
        <taxon>Euphorbiaceae</taxon>
        <taxon>Crotonoideae</taxon>
        <taxon>Manihoteae</taxon>
        <taxon>Manihot</taxon>
    </lineage>
</organism>
<keyword evidence="10" id="KW-1185">Reference proteome</keyword>
<name>A0A2C9USL4_MANES</name>
<dbReference type="GO" id="GO:0004674">
    <property type="term" value="F:protein serine/threonine kinase activity"/>
    <property type="evidence" value="ECO:0000318"/>
    <property type="project" value="GO_Central"/>
</dbReference>
<evidence type="ECO:0000256" key="4">
    <source>
        <dbReference type="ARBA" id="ARBA00022777"/>
    </source>
</evidence>
<keyword evidence="2" id="KW-0808">Transferase</keyword>
<dbReference type="Proteomes" id="UP000091857">
    <property type="component" value="Chromosome 12"/>
</dbReference>
<evidence type="ECO:0000256" key="6">
    <source>
        <dbReference type="PROSITE-ProRule" id="PRU10141"/>
    </source>
</evidence>
<dbReference type="Gramene" id="Manes.12G020400.1.v8.1">
    <property type="protein sequence ID" value="Manes.12G020400.1.v8.1.CDS.1"/>
    <property type="gene ID" value="Manes.12G020400.v8.1"/>
</dbReference>
<keyword evidence="5 6" id="KW-0067">ATP-binding</keyword>
<evidence type="ECO:0000256" key="7">
    <source>
        <dbReference type="RuleBase" id="RU000304"/>
    </source>
</evidence>
<proteinExistence type="inferred from homology"/>
<dbReference type="PROSITE" id="PS50011">
    <property type="entry name" value="PROTEIN_KINASE_DOM"/>
    <property type="match status" value="1"/>
</dbReference>
<dbReference type="PROSITE" id="PS00108">
    <property type="entry name" value="PROTEIN_KINASE_ST"/>
    <property type="match status" value="1"/>
</dbReference>
<dbReference type="EMBL" id="CM004398">
    <property type="protein sequence ID" value="OAY34442.1"/>
    <property type="molecule type" value="Genomic_DNA"/>
</dbReference>
<reference evidence="10" key="1">
    <citation type="journal article" date="2016" name="Nat. Biotechnol.">
        <title>Sequencing wild and cultivated cassava and related species reveals extensive interspecific hybridization and genetic diversity.</title>
        <authorList>
            <person name="Bredeson J.V."/>
            <person name="Lyons J.B."/>
            <person name="Prochnik S.E."/>
            <person name="Wu G.A."/>
            <person name="Ha C.M."/>
            <person name="Edsinger-Gonzales E."/>
            <person name="Grimwood J."/>
            <person name="Schmutz J."/>
            <person name="Rabbi I.Y."/>
            <person name="Egesi C."/>
            <person name="Nauluvula P."/>
            <person name="Lebot V."/>
            <person name="Ndunguru J."/>
            <person name="Mkamilo G."/>
            <person name="Bart R.S."/>
            <person name="Setter T.L."/>
            <person name="Gleadow R.M."/>
            <person name="Kulakow P."/>
            <person name="Ferguson M.E."/>
            <person name="Rounsley S."/>
            <person name="Rokhsar D.S."/>
        </authorList>
    </citation>
    <scope>NUCLEOTIDE SEQUENCE [LARGE SCALE GENOMIC DNA]</scope>
    <source>
        <strain evidence="10">cv. AM560-2</strain>
    </source>
</reference>
<accession>A0A2C9USL4</accession>
<evidence type="ECO:0000313" key="9">
    <source>
        <dbReference type="EMBL" id="OAY34442.1"/>
    </source>
</evidence>
<keyword evidence="3 6" id="KW-0547">Nucleotide-binding</keyword>
<dbReference type="PRINTS" id="PR00109">
    <property type="entry name" value="TYRKINASE"/>
</dbReference>
<dbReference type="OMA" id="CPFAVIT"/>
<protein>
    <recommendedName>
        <fullName evidence="8">Protein kinase domain-containing protein</fullName>
    </recommendedName>
</protein>
<dbReference type="InterPro" id="IPR017441">
    <property type="entry name" value="Protein_kinase_ATP_BS"/>
</dbReference>
<dbReference type="Pfam" id="PF00069">
    <property type="entry name" value="Pkinase"/>
    <property type="match status" value="1"/>
</dbReference>
<keyword evidence="1 7" id="KW-0723">Serine/threonine-protein kinase</keyword>
<dbReference type="InterPro" id="IPR053235">
    <property type="entry name" value="Ser_Thr_kinase"/>
</dbReference>
<dbReference type="InterPro" id="IPR000719">
    <property type="entry name" value="Prot_kinase_dom"/>
</dbReference>
<evidence type="ECO:0000259" key="8">
    <source>
        <dbReference type="PROSITE" id="PS50011"/>
    </source>
</evidence>
<evidence type="ECO:0000313" key="10">
    <source>
        <dbReference type="Proteomes" id="UP000091857"/>
    </source>
</evidence>
<dbReference type="Gene3D" id="3.30.200.20">
    <property type="entry name" value="Phosphorylase Kinase, domain 1"/>
    <property type="match status" value="1"/>
</dbReference>
<feature type="domain" description="Protein kinase" evidence="8">
    <location>
        <begin position="48"/>
        <end position="308"/>
    </location>
</feature>
<dbReference type="InterPro" id="IPR011009">
    <property type="entry name" value="Kinase-like_dom_sf"/>
</dbReference>
<dbReference type="Gene3D" id="1.10.510.10">
    <property type="entry name" value="Transferase(Phosphotransferase) domain 1"/>
    <property type="match status" value="1"/>
</dbReference>
<gene>
    <name evidence="9" type="ORF">MANES_12G020400v8</name>
</gene>
<dbReference type="InterPro" id="IPR008271">
    <property type="entry name" value="Ser/Thr_kinase_AS"/>
</dbReference>
<dbReference type="PANTHER" id="PTHR24361:SF718">
    <property type="entry name" value="MITOGEN-ACTIVATED PROTEIN KINASE KINASE 9-LIKE"/>
    <property type="match status" value="1"/>
</dbReference>
<comment type="similarity">
    <text evidence="7">Belongs to the protein kinase superfamily.</text>
</comment>
<evidence type="ECO:0000256" key="3">
    <source>
        <dbReference type="ARBA" id="ARBA00022741"/>
    </source>
</evidence>
<dbReference type="SUPFAM" id="SSF56112">
    <property type="entry name" value="Protein kinase-like (PK-like)"/>
    <property type="match status" value="1"/>
</dbReference>
<keyword evidence="4" id="KW-0418">Kinase</keyword>
<evidence type="ECO:0000256" key="1">
    <source>
        <dbReference type="ARBA" id="ARBA00022527"/>
    </source>
</evidence>
<sequence>MALVRQKLQRNLHLPLPQLQLGLCTPITCFPEPASNITVQGVADFCDLEKLCVLGHGNHSIVYKVLHRPTSAIYAMKMVREDISSPCLSHETEILACTDSPFVVKCHGIFEPRAGEKAILMEYMDAGTLDTVLRANGPFSETLLAHVAHQALNGLSYLHSCNIVHLDIKPSNLLVSKDMNVKIGDFGVSRIVNDTSSTTYDNLGSQGTYAYMSPERLDSQRFGSGDVCAGDVWSLGVSLWELYVGHFPFFQAGKRPSWMEVVMVICFGEFPCLPKQASREFGNFLECCLEREPSKRWTVSQLLSHPFVCMDREP</sequence>
<dbReference type="PROSITE" id="PS00107">
    <property type="entry name" value="PROTEIN_KINASE_ATP"/>
    <property type="match status" value="1"/>
</dbReference>
<dbReference type="AlphaFoldDB" id="A0A2C9USL4"/>
<dbReference type="STRING" id="3983.A0A2C9USL4"/>